<dbReference type="Pfam" id="PF07985">
    <property type="entry name" value="SRR1"/>
    <property type="match status" value="1"/>
</dbReference>
<evidence type="ECO:0000313" key="3">
    <source>
        <dbReference type="EMBL" id="KZP20872.1"/>
    </source>
</evidence>
<dbReference type="InterPro" id="IPR012942">
    <property type="entry name" value="SRR1-like"/>
</dbReference>
<dbReference type="OrthoDB" id="551431at2759"/>
<dbReference type="AlphaFoldDB" id="A0A166JHR5"/>
<feature type="domain" description="SRR1-like" evidence="2">
    <location>
        <begin position="67"/>
        <end position="225"/>
    </location>
</feature>
<dbReference type="Proteomes" id="UP000076532">
    <property type="component" value="Unassembled WGS sequence"/>
</dbReference>
<organism evidence="3 4">
    <name type="scientific">Athelia psychrophila</name>
    <dbReference type="NCBI Taxonomy" id="1759441"/>
    <lineage>
        <taxon>Eukaryota</taxon>
        <taxon>Fungi</taxon>
        <taxon>Dikarya</taxon>
        <taxon>Basidiomycota</taxon>
        <taxon>Agaricomycotina</taxon>
        <taxon>Agaricomycetes</taxon>
        <taxon>Agaricomycetidae</taxon>
        <taxon>Atheliales</taxon>
        <taxon>Atheliaceae</taxon>
        <taxon>Athelia</taxon>
    </lineage>
</organism>
<evidence type="ECO:0000313" key="4">
    <source>
        <dbReference type="Proteomes" id="UP000076532"/>
    </source>
</evidence>
<proteinExistence type="inferred from homology"/>
<dbReference type="GO" id="GO:0005634">
    <property type="term" value="C:nucleus"/>
    <property type="evidence" value="ECO:0007669"/>
    <property type="project" value="TreeGrafter"/>
</dbReference>
<reference evidence="3 4" key="1">
    <citation type="journal article" date="2016" name="Mol. Biol. Evol.">
        <title>Comparative Genomics of Early-Diverging Mushroom-Forming Fungi Provides Insights into the Origins of Lignocellulose Decay Capabilities.</title>
        <authorList>
            <person name="Nagy L.G."/>
            <person name="Riley R."/>
            <person name="Tritt A."/>
            <person name="Adam C."/>
            <person name="Daum C."/>
            <person name="Floudas D."/>
            <person name="Sun H."/>
            <person name="Yadav J.S."/>
            <person name="Pangilinan J."/>
            <person name="Larsson K.H."/>
            <person name="Matsuura K."/>
            <person name="Barry K."/>
            <person name="Labutti K."/>
            <person name="Kuo R."/>
            <person name="Ohm R.A."/>
            <person name="Bhattacharya S.S."/>
            <person name="Shirouzu T."/>
            <person name="Yoshinaga Y."/>
            <person name="Martin F.M."/>
            <person name="Grigoriev I.V."/>
            <person name="Hibbett D.S."/>
        </authorList>
    </citation>
    <scope>NUCLEOTIDE SEQUENCE [LARGE SCALE GENOMIC DNA]</scope>
    <source>
        <strain evidence="3 4">CBS 109695</strain>
    </source>
</reference>
<dbReference type="PANTHER" id="PTHR28626">
    <property type="entry name" value="SRR1-LIKE PROTEIN"/>
    <property type="match status" value="1"/>
</dbReference>
<dbReference type="InterPro" id="IPR040044">
    <property type="entry name" value="SRR1L"/>
</dbReference>
<accession>A0A166JHR5</accession>
<name>A0A166JHR5_9AGAM</name>
<evidence type="ECO:0000256" key="1">
    <source>
        <dbReference type="ARBA" id="ARBA00009856"/>
    </source>
</evidence>
<evidence type="ECO:0000259" key="2">
    <source>
        <dbReference type="Pfam" id="PF07985"/>
    </source>
</evidence>
<gene>
    <name evidence="3" type="ORF">FIBSPDRAFT_741759</name>
</gene>
<keyword evidence="4" id="KW-1185">Reference proteome</keyword>
<comment type="similarity">
    <text evidence="1">Belongs to the SRR1 family.</text>
</comment>
<dbReference type="PANTHER" id="PTHR28626:SF3">
    <property type="entry name" value="SRR1-LIKE PROTEIN"/>
    <property type="match status" value="1"/>
</dbReference>
<dbReference type="GO" id="GO:0005737">
    <property type="term" value="C:cytoplasm"/>
    <property type="evidence" value="ECO:0007669"/>
    <property type="project" value="TreeGrafter"/>
</dbReference>
<protein>
    <recommendedName>
        <fullName evidence="2">SRR1-like domain-containing protein</fullName>
    </recommendedName>
</protein>
<sequence length="260" mass="29116">MLSSSYLYTDFKRVGPQKKRKSKAGLEAPSISALYQRAVDDLTTDSNWLTNCQQMLCDTLKDALMESPTVLCLGLGSPTGSRDARIQLAFLLAACHELDIDHNAISIYDPVFTVEDSSFLTSLRIHCMTENLAPQYTLVNPTILYMPHCDRILYENILRKNWSGDGMRRILLVANCLGDYVDSIPSRKLASESPCLSKIVPYLRCRMLPTLQCCTTAFSSMAIQYIEKDALATLDRTSSFWELPSGKGQQDEETKDSCTL</sequence>
<dbReference type="EMBL" id="KV417552">
    <property type="protein sequence ID" value="KZP20872.1"/>
    <property type="molecule type" value="Genomic_DNA"/>
</dbReference>